<comment type="caution">
    <text evidence="1">The sequence shown here is derived from an EMBL/GenBank/DDBJ whole genome shotgun (WGS) entry which is preliminary data.</text>
</comment>
<reference evidence="1 2" key="1">
    <citation type="journal article" date="2014" name="Agronomy (Basel)">
        <title>A Draft Genome Sequence for Ensete ventricosum, the Drought-Tolerant Tree Against Hunger.</title>
        <authorList>
            <person name="Harrison J."/>
            <person name="Moore K.A."/>
            <person name="Paszkiewicz K."/>
            <person name="Jones T."/>
            <person name="Grant M."/>
            <person name="Ambacheew D."/>
            <person name="Muzemil S."/>
            <person name="Studholme D.J."/>
        </authorList>
    </citation>
    <scope>NUCLEOTIDE SEQUENCE [LARGE SCALE GENOMIC DNA]</scope>
</reference>
<dbReference type="Proteomes" id="UP000287651">
    <property type="component" value="Unassembled WGS sequence"/>
</dbReference>
<accession>A0A427B604</accession>
<name>A0A427B604_ENSVE</name>
<sequence>MAYGSGSGPASLNRTGYDTRLWGLLWLSPRTGGRIGISGVDRREAVMAEEKKREAGRDELAESLADLFTNISTMIKGELEVAH</sequence>
<dbReference type="EMBL" id="AMZH03000411">
    <property type="protein sequence ID" value="RRT83904.1"/>
    <property type="molecule type" value="Genomic_DNA"/>
</dbReference>
<organism evidence="1 2">
    <name type="scientific">Ensete ventricosum</name>
    <name type="common">Abyssinian banana</name>
    <name type="synonym">Musa ensete</name>
    <dbReference type="NCBI Taxonomy" id="4639"/>
    <lineage>
        <taxon>Eukaryota</taxon>
        <taxon>Viridiplantae</taxon>
        <taxon>Streptophyta</taxon>
        <taxon>Embryophyta</taxon>
        <taxon>Tracheophyta</taxon>
        <taxon>Spermatophyta</taxon>
        <taxon>Magnoliopsida</taxon>
        <taxon>Liliopsida</taxon>
        <taxon>Zingiberales</taxon>
        <taxon>Musaceae</taxon>
        <taxon>Ensete</taxon>
    </lineage>
</organism>
<protein>
    <submittedName>
        <fullName evidence="1">Uncharacterized protein</fullName>
    </submittedName>
</protein>
<evidence type="ECO:0000313" key="2">
    <source>
        <dbReference type="Proteomes" id="UP000287651"/>
    </source>
</evidence>
<gene>
    <name evidence="1" type="ORF">B296_00000064</name>
</gene>
<proteinExistence type="predicted"/>
<dbReference type="AlphaFoldDB" id="A0A427B604"/>
<evidence type="ECO:0000313" key="1">
    <source>
        <dbReference type="EMBL" id="RRT83904.1"/>
    </source>
</evidence>